<dbReference type="PROSITE" id="PS50172">
    <property type="entry name" value="BRCT"/>
    <property type="match status" value="2"/>
</dbReference>
<protein>
    <submittedName>
        <fullName evidence="10">Breast cancer type 1 susceptibility protein like protein</fullName>
    </submittedName>
</protein>
<dbReference type="PANTHER" id="PTHR13763">
    <property type="entry name" value="BREAST CANCER TYPE 1 SUSCEPTIBILITY PROTEIN BRCA1"/>
    <property type="match status" value="1"/>
</dbReference>
<dbReference type="STRING" id="64791.A0A151WMN7"/>
<feature type="domain" description="BRCT" evidence="9">
    <location>
        <begin position="260"/>
        <end position="357"/>
    </location>
</feature>
<evidence type="ECO:0000256" key="3">
    <source>
        <dbReference type="ARBA" id="ARBA00022737"/>
    </source>
</evidence>
<dbReference type="GO" id="GO:0004842">
    <property type="term" value="F:ubiquitin-protein transferase activity"/>
    <property type="evidence" value="ECO:0007669"/>
    <property type="project" value="InterPro"/>
</dbReference>
<dbReference type="GO" id="GO:0008270">
    <property type="term" value="F:zinc ion binding"/>
    <property type="evidence" value="ECO:0007669"/>
    <property type="project" value="UniProtKB-KW"/>
</dbReference>
<dbReference type="PANTHER" id="PTHR13763:SF0">
    <property type="entry name" value="BREAST CANCER TYPE 1 SUSCEPTIBILITY PROTEIN"/>
    <property type="match status" value="1"/>
</dbReference>
<dbReference type="InterPro" id="IPR011364">
    <property type="entry name" value="BRCA1"/>
</dbReference>
<dbReference type="GO" id="GO:0031436">
    <property type="term" value="C:BRCA1-BARD1 complex"/>
    <property type="evidence" value="ECO:0007669"/>
    <property type="project" value="TreeGrafter"/>
</dbReference>
<dbReference type="Proteomes" id="UP000075809">
    <property type="component" value="Unassembled WGS sequence"/>
</dbReference>
<dbReference type="InterPro" id="IPR001357">
    <property type="entry name" value="BRCT_dom"/>
</dbReference>
<evidence type="ECO:0000256" key="6">
    <source>
        <dbReference type="ARBA" id="ARBA00022833"/>
    </source>
</evidence>
<sequence>MANRSRPSDIDRICEAIHGLQKSLECTICLEFLREPMKTCECFADEDDIVENTPEKKMKNNGNSITIESGESGKPSFLTPLLKKAEWTPKSRQIVQPLRSGSSTSTNLFEPSSQTIFEMDRNNERVRNDNILLAKQMNSKMLENVRWKPDKRDLRFVCSGLSAQEIITVQEFAAKHNASCVKQFDHDVTHVVVKTTGEQNTAQSTLKYVQGIAHRKWLVSYRWIEDCNMQQKLLDEVPYEATTQTNVVTNSTGPRNSRLRTKDLFEGFTFLCIEPYDNVSLDQYEDLLRATGATVVDSFEALDKMGGMKGVVIQDNIHDDKTIEHWYRTIKAAPILVDWIVECISHYKLFNLTSYNSYLSSQNFCAIGYPRELVEEDEEYSDNE</sequence>
<dbReference type="Gene3D" id="3.40.50.10190">
    <property type="entry name" value="BRCT domain"/>
    <property type="match status" value="2"/>
</dbReference>
<evidence type="ECO:0000259" key="9">
    <source>
        <dbReference type="PROSITE" id="PS50172"/>
    </source>
</evidence>
<dbReference type="EMBL" id="KQ982934">
    <property type="protein sequence ID" value="KYQ49162.1"/>
    <property type="molecule type" value="Genomic_DNA"/>
</dbReference>
<keyword evidence="8" id="KW-0539">Nucleus</keyword>
<gene>
    <name evidence="10" type="ORF">ALC60_11776</name>
</gene>
<keyword evidence="2" id="KW-0479">Metal-binding</keyword>
<comment type="subcellular location">
    <subcellularLocation>
        <location evidence="1">Nucleus</location>
    </subcellularLocation>
</comment>
<evidence type="ECO:0000256" key="8">
    <source>
        <dbReference type="ARBA" id="ARBA00023242"/>
    </source>
</evidence>
<keyword evidence="4" id="KW-0227">DNA damage</keyword>
<dbReference type="SMART" id="SM00292">
    <property type="entry name" value="BRCT"/>
    <property type="match status" value="2"/>
</dbReference>
<keyword evidence="11" id="KW-1185">Reference proteome</keyword>
<dbReference type="FunFam" id="3.40.50.10190:FF:000006">
    <property type="entry name" value="Breast cancer type 1 susceptibility protein homolog"/>
    <property type="match status" value="1"/>
</dbReference>
<evidence type="ECO:0000256" key="4">
    <source>
        <dbReference type="ARBA" id="ARBA00022763"/>
    </source>
</evidence>
<evidence type="ECO:0000256" key="5">
    <source>
        <dbReference type="ARBA" id="ARBA00022771"/>
    </source>
</evidence>
<dbReference type="GO" id="GO:0045944">
    <property type="term" value="P:positive regulation of transcription by RNA polymerase II"/>
    <property type="evidence" value="ECO:0007669"/>
    <property type="project" value="TreeGrafter"/>
</dbReference>
<keyword evidence="6" id="KW-0862">Zinc</keyword>
<evidence type="ECO:0000256" key="1">
    <source>
        <dbReference type="ARBA" id="ARBA00004123"/>
    </source>
</evidence>
<evidence type="ECO:0000256" key="2">
    <source>
        <dbReference type="ARBA" id="ARBA00022723"/>
    </source>
</evidence>
<reference evidence="10 11" key="1">
    <citation type="submission" date="2015-09" db="EMBL/GenBank/DDBJ databases">
        <title>Trachymyrmex zeteki WGS genome.</title>
        <authorList>
            <person name="Nygaard S."/>
            <person name="Hu H."/>
            <person name="Boomsma J."/>
            <person name="Zhang G."/>
        </authorList>
    </citation>
    <scope>NUCLEOTIDE SEQUENCE [LARGE SCALE GENOMIC DNA]</scope>
    <source>
        <strain evidence="10">Tzet28-1</strain>
        <tissue evidence="10">Whole body</tissue>
    </source>
</reference>
<keyword evidence="5" id="KW-0863">Zinc-finger</keyword>
<dbReference type="PRINTS" id="PR00493">
    <property type="entry name" value="BRSTCANCERI"/>
</dbReference>
<keyword evidence="7" id="KW-0234">DNA repair</keyword>
<dbReference type="GO" id="GO:0000724">
    <property type="term" value="P:double-strand break repair via homologous recombination"/>
    <property type="evidence" value="ECO:0007669"/>
    <property type="project" value="TreeGrafter"/>
</dbReference>
<evidence type="ECO:0000313" key="10">
    <source>
        <dbReference type="EMBL" id="KYQ49162.1"/>
    </source>
</evidence>
<name>A0A151WMN7_9HYME</name>
<accession>A0A151WMN7</accession>
<keyword evidence="3" id="KW-0677">Repeat</keyword>
<dbReference type="AlphaFoldDB" id="A0A151WMN7"/>
<dbReference type="Pfam" id="PF00533">
    <property type="entry name" value="BRCT"/>
    <property type="match status" value="1"/>
</dbReference>
<proteinExistence type="predicted"/>
<evidence type="ECO:0000256" key="7">
    <source>
        <dbReference type="ARBA" id="ARBA00023204"/>
    </source>
</evidence>
<dbReference type="SUPFAM" id="SSF52113">
    <property type="entry name" value="BRCT domain"/>
    <property type="match status" value="2"/>
</dbReference>
<dbReference type="InterPro" id="IPR036420">
    <property type="entry name" value="BRCT_dom_sf"/>
</dbReference>
<feature type="domain" description="BRCT" evidence="9">
    <location>
        <begin position="169"/>
        <end position="241"/>
    </location>
</feature>
<organism evidence="10 11">
    <name type="scientific">Mycetomoellerius zeteki</name>
    <dbReference type="NCBI Taxonomy" id="64791"/>
    <lineage>
        <taxon>Eukaryota</taxon>
        <taxon>Metazoa</taxon>
        <taxon>Ecdysozoa</taxon>
        <taxon>Arthropoda</taxon>
        <taxon>Hexapoda</taxon>
        <taxon>Insecta</taxon>
        <taxon>Pterygota</taxon>
        <taxon>Neoptera</taxon>
        <taxon>Endopterygota</taxon>
        <taxon>Hymenoptera</taxon>
        <taxon>Apocrita</taxon>
        <taxon>Aculeata</taxon>
        <taxon>Formicoidea</taxon>
        <taxon>Formicidae</taxon>
        <taxon>Myrmicinae</taxon>
        <taxon>Mycetomoellerius</taxon>
    </lineage>
</organism>
<dbReference type="GO" id="GO:0070531">
    <property type="term" value="C:BRCA1-A complex"/>
    <property type="evidence" value="ECO:0007669"/>
    <property type="project" value="TreeGrafter"/>
</dbReference>
<evidence type="ECO:0000313" key="11">
    <source>
        <dbReference type="Proteomes" id="UP000075809"/>
    </source>
</evidence>
<dbReference type="InterPro" id="IPR031099">
    <property type="entry name" value="BRCA1-associated"/>
</dbReference>
<dbReference type="GO" id="GO:0003677">
    <property type="term" value="F:DNA binding"/>
    <property type="evidence" value="ECO:0007669"/>
    <property type="project" value="InterPro"/>
</dbReference>